<organism evidence="1 2">
    <name type="scientific">Panicum virgatum</name>
    <name type="common">Blackwell switchgrass</name>
    <dbReference type="NCBI Taxonomy" id="38727"/>
    <lineage>
        <taxon>Eukaryota</taxon>
        <taxon>Viridiplantae</taxon>
        <taxon>Streptophyta</taxon>
        <taxon>Embryophyta</taxon>
        <taxon>Tracheophyta</taxon>
        <taxon>Spermatophyta</taxon>
        <taxon>Magnoliopsida</taxon>
        <taxon>Liliopsida</taxon>
        <taxon>Poales</taxon>
        <taxon>Poaceae</taxon>
        <taxon>PACMAD clade</taxon>
        <taxon>Panicoideae</taxon>
        <taxon>Panicodae</taxon>
        <taxon>Paniceae</taxon>
        <taxon>Panicinae</taxon>
        <taxon>Panicum</taxon>
        <taxon>Panicum sect. Hiantes</taxon>
    </lineage>
</organism>
<name>A0A8T0PJ18_PANVG</name>
<proteinExistence type="predicted"/>
<sequence length="30" mass="3430">METKLMMLAEEYGPVHETTRCLEPATCECL</sequence>
<reference evidence="1" key="1">
    <citation type="submission" date="2020-05" db="EMBL/GenBank/DDBJ databases">
        <title>WGS assembly of Panicum virgatum.</title>
        <authorList>
            <person name="Lovell J.T."/>
            <person name="Jenkins J."/>
            <person name="Shu S."/>
            <person name="Juenger T.E."/>
            <person name="Schmutz J."/>
        </authorList>
    </citation>
    <scope>NUCLEOTIDE SEQUENCE</scope>
    <source>
        <strain evidence="1">AP13</strain>
    </source>
</reference>
<protein>
    <submittedName>
        <fullName evidence="1">Uncharacterized protein</fullName>
    </submittedName>
</protein>
<evidence type="ECO:0000313" key="2">
    <source>
        <dbReference type="Proteomes" id="UP000823388"/>
    </source>
</evidence>
<dbReference type="Proteomes" id="UP000823388">
    <property type="component" value="Chromosome 8N"/>
</dbReference>
<comment type="caution">
    <text evidence="1">The sequence shown here is derived from an EMBL/GenBank/DDBJ whole genome shotgun (WGS) entry which is preliminary data.</text>
</comment>
<dbReference type="AlphaFoldDB" id="A0A8T0PJ18"/>
<dbReference type="EMBL" id="CM029052">
    <property type="protein sequence ID" value="KAG2559136.1"/>
    <property type="molecule type" value="Genomic_DNA"/>
</dbReference>
<keyword evidence="2" id="KW-1185">Reference proteome</keyword>
<evidence type="ECO:0000313" key="1">
    <source>
        <dbReference type="EMBL" id="KAG2559136.1"/>
    </source>
</evidence>
<accession>A0A8T0PJ18</accession>
<gene>
    <name evidence="1" type="ORF">PVAP13_8NG317284</name>
</gene>